<dbReference type="PANTHER" id="PTHR43019:SF23">
    <property type="entry name" value="PROTEASE DO-LIKE 5, CHLOROPLASTIC"/>
    <property type="match status" value="1"/>
</dbReference>
<evidence type="ECO:0000256" key="1">
    <source>
        <dbReference type="SAM" id="Phobius"/>
    </source>
</evidence>
<name>A0A8T4H8S6_9SPHI</name>
<keyword evidence="1" id="KW-1133">Transmembrane helix</keyword>
<dbReference type="EMBL" id="JAGKSB010000005">
    <property type="protein sequence ID" value="MBP3943184.1"/>
    <property type="molecule type" value="Genomic_DNA"/>
</dbReference>
<dbReference type="InterPro" id="IPR009003">
    <property type="entry name" value="Peptidase_S1_PA"/>
</dbReference>
<dbReference type="Proteomes" id="UP000679691">
    <property type="component" value="Unassembled WGS sequence"/>
</dbReference>
<dbReference type="Gene3D" id="2.40.10.10">
    <property type="entry name" value="Trypsin-like serine proteases"/>
    <property type="match status" value="2"/>
</dbReference>
<dbReference type="SUPFAM" id="SSF50494">
    <property type="entry name" value="Trypsin-like serine proteases"/>
    <property type="match status" value="1"/>
</dbReference>
<evidence type="ECO:0000313" key="2">
    <source>
        <dbReference type="EMBL" id="MBP3943184.1"/>
    </source>
</evidence>
<dbReference type="PANTHER" id="PTHR43019">
    <property type="entry name" value="SERINE ENDOPROTEASE DEGS"/>
    <property type="match status" value="1"/>
</dbReference>
<proteinExistence type="predicted"/>
<dbReference type="GO" id="GO:0004252">
    <property type="term" value="F:serine-type endopeptidase activity"/>
    <property type="evidence" value="ECO:0007669"/>
    <property type="project" value="InterPro"/>
</dbReference>
<keyword evidence="1" id="KW-0812">Transmembrane</keyword>
<gene>
    <name evidence="2" type="ORF">J5U18_06360</name>
</gene>
<accession>A0A8T4H8S6</accession>
<protein>
    <submittedName>
        <fullName evidence="2">Trypsin-like peptidase domain-containing protein</fullName>
    </submittedName>
</protein>
<dbReference type="Pfam" id="PF13365">
    <property type="entry name" value="Trypsin_2"/>
    <property type="match status" value="1"/>
</dbReference>
<dbReference type="AlphaFoldDB" id="A0A8T4H8S6"/>
<feature type="transmembrane region" description="Helical" evidence="1">
    <location>
        <begin position="120"/>
        <end position="141"/>
    </location>
</feature>
<sequence>MRRLSQQQFYELADQYLRKELNDTDRLAFEAFCAENPSFSAQLSQHKEFINHMQATSRRMDFKSQLALSAKEFRKTQAKELKITKQTQLSTAADADTKESQLPGETKVISILNRYKINSFIAAAAVAIVAVFSTLWVSGYYKTLEKTSSNYSALRREMNTVRKNVNAHNVALRNINSKKDADVSSSHYGATGFMVTNDGYVVTNFHVVNGADSVYLQNNKGDSFKASIVYTDADKDLAILFIKDHNFKGSKNLPYTFKSAASELGEDIYTIGFPRDEAVYGQGYLSSATGYAGDTVSYQISIPVNPGNSGGPVLDNRGNVIGIISGKQTGIDGAAFAIKTQTLLSALKDIPTDSLKTKIVLNKKNNLKGLPRTEQVKHLRDYIYMVKVY</sequence>
<keyword evidence="1" id="KW-0472">Membrane</keyword>
<dbReference type="RefSeq" id="WP_353546669.1">
    <property type="nucleotide sequence ID" value="NZ_JAGKSB010000005.1"/>
</dbReference>
<keyword evidence="3" id="KW-1185">Reference proteome</keyword>
<comment type="caution">
    <text evidence="2">The sequence shown here is derived from an EMBL/GenBank/DDBJ whole genome shotgun (WGS) entry which is preliminary data.</text>
</comment>
<evidence type="ECO:0000313" key="3">
    <source>
        <dbReference type="Proteomes" id="UP000679691"/>
    </source>
</evidence>
<reference evidence="2" key="1">
    <citation type="submission" date="2021-03" db="EMBL/GenBank/DDBJ databases">
        <authorList>
            <person name="Lu T."/>
            <person name="Wang Q."/>
            <person name="Han X."/>
        </authorList>
    </citation>
    <scope>NUCLEOTIDE SEQUENCE</scope>
    <source>
        <strain evidence="2">WQ 2009</strain>
    </source>
</reference>
<dbReference type="GO" id="GO:0006508">
    <property type="term" value="P:proteolysis"/>
    <property type="evidence" value="ECO:0007669"/>
    <property type="project" value="InterPro"/>
</dbReference>
<dbReference type="PRINTS" id="PR00834">
    <property type="entry name" value="PROTEASES2C"/>
</dbReference>
<dbReference type="InterPro" id="IPR001940">
    <property type="entry name" value="Peptidase_S1C"/>
</dbReference>
<dbReference type="InterPro" id="IPR043504">
    <property type="entry name" value="Peptidase_S1_PA_chymotrypsin"/>
</dbReference>
<organism evidence="2 3">
    <name type="scientific">Rhinopithecimicrobium faecis</name>
    <dbReference type="NCBI Taxonomy" id="2820698"/>
    <lineage>
        <taxon>Bacteria</taxon>
        <taxon>Pseudomonadati</taxon>
        <taxon>Bacteroidota</taxon>
        <taxon>Sphingobacteriia</taxon>
        <taxon>Sphingobacteriales</taxon>
        <taxon>Sphingobacteriaceae</taxon>
        <taxon>Rhinopithecimicrobium</taxon>
    </lineage>
</organism>